<accession>A0A8J3R731</accession>
<keyword evidence="3" id="KW-1185">Reference proteome</keyword>
<comment type="caution">
    <text evidence="2">The sequence shown here is derived from an EMBL/GenBank/DDBJ whole genome shotgun (WGS) entry which is preliminary data.</text>
</comment>
<gene>
    <name evidence="2" type="ORF">Mth01_27790</name>
</gene>
<sequence length="144" mass="15080">MQANDMRVLKSAALLTLAVGLPAIVVAMLAVGVKGAIGAGIGLALVAVFFTIGLVLVSWAGRISPAVMMMAAVSGYLVKALLIMAFLKAFENTTAFHPRAFAWTVIVCTVVWTIGEMRGFVKLKMLYVEPGRDAIPGRGGSDVA</sequence>
<dbReference type="Proteomes" id="UP000610966">
    <property type="component" value="Unassembled WGS sequence"/>
</dbReference>
<evidence type="ECO:0008006" key="4">
    <source>
        <dbReference type="Google" id="ProtNLM"/>
    </source>
</evidence>
<protein>
    <recommendedName>
        <fullName evidence="4">ATP synthase protein I</fullName>
    </recommendedName>
</protein>
<feature type="transmembrane region" description="Helical" evidence="1">
    <location>
        <begin position="66"/>
        <end position="90"/>
    </location>
</feature>
<keyword evidence="1" id="KW-1133">Transmembrane helix</keyword>
<evidence type="ECO:0000256" key="1">
    <source>
        <dbReference type="SAM" id="Phobius"/>
    </source>
</evidence>
<dbReference type="AlphaFoldDB" id="A0A8J3R731"/>
<feature type="transmembrane region" description="Helical" evidence="1">
    <location>
        <begin position="37"/>
        <end position="59"/>
    </location>
</feature>
<keyword evidence="1" id="KW-0812">Transmembrane</keyword>
<proteinExistence type="predicted"/>
<name>A0A8J3R731_9ACTN</name>
<feature type="transmembrane region" description="Helical" evidence="1">
    <location>
        <begin position="12"/>
        <end position="31"/>
    </location>
</feature>
<evidence type="ECO:0000313" key="2">
    <source>
        <dbReference type="EMBL" id="GIH70526.1"/>
    </source>
</evidence>
<evidence type="ECO:0000313" key="3">
    <source>
        <dbReference type="Proteomes" id="UP000610966"/>
    </source>
</evidence>
<reference evidence="2" key="1">
    <citation type="submission" date="2021-01" db="EMBL/GenBank/DDBJ databases">
        <title>Whole genome shotgun sequence of Sphaerimonospora thailandensis NBRC 107569.</title>
        <authorList>
            <person name="Komaki H."/>
            <person name="Tamura T."/>
        </authorList>
    </citation>
    <scope>NUCLEOTIDE SEQUENCE</scope>
    <source>
        <strain evidence="2">NBRC 107569</strain>
    </source>
</reference>
<dbReference type="EMBL" id="BOOG01000023">
    <property type="protein sequence ID" value="GIH70526.1"/>
    <property type="molecule type" value="Genomic_DNA"/>
</dbReference>
<keyword evidence="1" id="KW-0472">Membrane</keyword>
<feature type="transmembrane region" description="Helical" evidence="1">
    <location>
        <begin position="96"/>
        <end position="115"/>
    </location>
</feature>
<dbReference type="RefSeq" id="WP_204016245.1">
    <property type="nucleotide sequence ID" value="NZ_BOOG01000023.1"/>
</dbReference>
<organism evidence="2 3">
    <name type="scientific">Sphaerimonospora thailandensis</name>
    <dbReference type="NCBI Taxonomy" id="795644"/>
    <lineage>
        <taxon>Bacteria</taxon>
        <taxon>Bacillati</taxon>
        <taxon>Actinomycetota</taxon>
        <taxon>Actinomycetes</taxon>
        <taxon>Streptosporangiales</taxon>
        <taxon>Streptosporangiaceae</taxon>
        <taxon>Sphaerimonospora</taxon>
    </lineage>
</organism>